<evidence type="ECO:0000313" key="7">
    <source>
        <dbReference type="EnsemblPlants" id="MELO3C014634.2.1"/>
    </source>
</evidence>
<dbReference type="InterPro" id="IPR001246">
    <property type="entry name" value="LipOase_plant"/>
</dbReference>
<protein>
    <recommendedName>
        <fullName evidence="6">Lipoxygenase domain-containing protein</fullName>
    </recommendedName>
</protein>
<proteinExistence type="predicted"/>
<keyword evidence="4" id="KW-0175">Coiled coil</keyword>
<dbReference type="PANTHER" id="PTHR11771">
    <property type="entry name" value="LIPOXYGENASE"/>
    <property type="match status" value="1"/>
</dbReference>
<dbReference type="Gene3D" id="4.10.375.10">
    <property type="entry name" value="Lipoxygenase-1, Domain 2"/>
    <property type="match status" value="1"/>
</dbReference>
<keyword evidence="2" id="KW-0223">Dioxygenase</keyword>
<dbReference type="SUPFAM" id="SSF49723">
    <property type="entry name" value="Lipase/lipooxygenase domain (PLAT/LH2 domain)"/>
    <property type="match status" value="1"/>
</dbReference>
<dbReference type="EnsemblPlants" id="MELO3C014634.2.1">
    <property type="protein sequence ID" value="MELO3C014634.2.1"/>
    <property type="gene ID" value="MELO3C014634.2"/>
</dbReference>
<feature type="domain" description="Lipoxygenase" evidence="6">
    <location>
        <begin position="198"/>
        <end position="418"/>
    </location>
</feature>
<accession>A0A9I9D8L7</accession>
<evidence type="ECO:0000259" key="6">
    <source>
        <dbReference type="PROSITE" id="PS51393"/>
    </source>
</evidence>
<feature type="region of interest" description="Disordered" evidence="5">
    <location>
        <begin position="268"/>
        <end position="290"/>
    </location>
</feature>
<dbReference type="Gene3D" id="1.20.245.10">
    <property type="entry name" value="Lipoxygenase-1, Domain 5"/>
    <property type="match status" value="1"/>
</dbReference>
<keyword evidence="3" id="KW-0560">Oxidoreductase</keyword>
<feature type="domain" description="Lipoxygenase" evidence="6">
    <location>
        <begin position="419"/>
        <end position="687"/>
    </location>
</feature>
<dbReference type="InterPro" id="IPR000907">
    <property type="entry name" value="LipOase"/>
</dbReference>
<reference evidence="7" key="1">
    <citation type="submission" date="2023-03" db="UniProtKB">
        <authorList>
            <consortium name="EnsemblPlants"/>
        </authorList>
    </citation>
    <scope>IDENTIFICATION</scope>
</reference>
<dbReference type="InterPro" id="IPR036226">
    <property type="entry name" value="LipOase_C_sf"/>
</dbReference>
<dbReference type="Gene3D" id="2.60.60.20">
    <property type="entry name" value="PLAT/LH2 domain"/>
    <property type="match status" value="2"/>
</dbReference>
<dbReference type="GO" id="GO:0046872">
    <property type="term" value="F:metal ion binding"/>
    <property type="evidence" value="ECO:0007669"/>
    <property type="project" value="UniProtKB-KW"/>
</dbReference>
<evidence type="ECO:0000256" key="2">
    <source>
        <dbReference type="ARBA" id="ARBA00022964"/>
    </source>
</evidence>
<organism evidence="7">
    <name type="scientific">Cucumis melo</name>
    <name type="common">Muskmelon</name>
    <dbReference type="NCBI Taxonomy" id="3656"/>
    <lineage>
        <taxon>Eukaryota</taxon>
        <taxon>Viridiplantae</taxon>
        <taxon>Streptophyta</taxon>
        <taxon>Embryophyta</taxon>
        <taxon>Tracheophyta</taxon>
        <taxon>Spermatophyta</taxon>
        <taxon>Magnoliopsida</taxon>
        <taxon>eudicotyledons</taxon>
        <taxon>Gunneridae</taxon>
        <taxon>Pentapetalae</taxon>
        <taxon>rosids</taxon>
        <taxon>fabids</taxon>
        <taxon>Cucurbitales</taxon>
        <taxon>Cucurbitaceae</taxon>
        <taxon>Benincaseae</taxon>
        <taxon>Cucumis</taxon>
    </lineage>
</organism>
<dbReference type="PRINTS" id="PR00468">
    <property type="entry name" value="PLTLPOXGNASE"/>
</dbReference>
<dbReference type="InterPro" id="IPR036392">
    <property type="entry name" value="PLAT/LH2_dom_sf"/>
</dbReference>
<dbReference type="SUPFAM" id="SSF48484">
    <property type="entry name" value="Lipoxigenase"/>
    <property type="match status" value="2"/>
</dbReference>
<dbReference type="InterPro" id="IPR013819">
    <property type="entry name" value="LipOase_C"/>
</dbReference>
<dbReference type="Gramene" id="MELO3C014634.2.1">
    <property type="protein sequence ID" value="MELO3C014634.2.1"/>
    <property type="gene ID" value="MELO3C014634.2"/>
</dbReference>
<sequence>MGVSKIANVDVIPKINEEFPSDDTLFLKFASSDLDSDGKEKALIEGVATIHKKSDQKYNYVAKIEVPEGFGEIGAVIVELKENSTERFIDTISIKNLGGSTIEPGETDGLPGMIRRIYTYLVVLFAIVRPVFESVMRCIKSLFRVPPQQGSTTTGALGSPLNANCSTSQTPVTFSCSSWIQPKNLIPDQRRIFFSTKSYLPGETPAGLLKLRKEDLTNLRGEKADGTTDKNERKAFERIYDYDVYNDLGDPDVDRKWKRPVLGGSDKYPYPRRCRTGRPHTTLDPSSEKRVEGNIYVPRDEEFSEVKQKMFPPNAGKKNKLETNPFPNFTEVDLMFRDGIEIPPSAHHILKFNINATLNSSDQPSPLSVQPDIIQSDSTKIKFPPPEALKRDKFLWLSDGEFARQTLAGLNPYCIQLVKREWQFDSQALPEDLIRRGMAERDEKAPHGLKLAIKDYPFANDGLILWEALVEWMTEYVNHYYPDDKAIKNDKELEAWWNEIQEKGHPDKKNEAGWPTLETPNDLIQIVSTIAWVGCGHHSAVNFIQYAHAGYFPSRPSIARTNMPTEDFDQIPEEFINNPESVILEAFPSIAQASTVAQTMLILSAHSPDEEYIGKKIEPAWAEDPTIARAFEKFKMRLNKLEKTIDKRNENSELKNRRGAGLVPYEVLKPTSDHGVTGKGVPYSVST</sequence>
<name>A0A9I9D8L7_CUCME</name>
<dbReference type="GO" id="GO:0034440">
    <property type="term" value="P:lipid oxidation"/>
    <property type="evidence" value="ECO:0007669"/>
    <property type="project" value="InterPro"/>
</dbReference>
<keyword evidence="1" id="KW-0479">Metal-binding</keyword>
<dbReference type="Gene3D" id="4.10.372.10">
    <property type="entry name" value="Lipoxygenase-1, Domain 3"/>
    <property type="match status" value="1"/>
</dbReference>
<evidence type="ECO:0000256" key="4">
    <source>
        <dbReference type="SAM" id="Coils"/>
    </source>
</evidence>
<dbReference type="GO" id="GO:0016702">
    <property type="term" value="F:oxidoreductase activity, acting on single donors with incorporation of molecular oxygen, incorporation of two atoms of oxygen"/>
    <property type="evidence" value="ECO:0007669"/>
    <property type="project" value="InterPro"/>
</dbReference>
<dbReference type="InterPro" id="IPR027433">
    <property type="entry name" value="Lipoxygenase_dom_3"/>
</dbReference>
<dbReference type="AlphaFoldDB" id="A0A9I9D8L7"/>
<feature type="coiled-coil region" evidence="4">
    <location>
        <begin position="631"/>
        <end position="658"/>
    </location>
</feature>
<evidence type="ECO:0000256" key="5">
    <source>
        <dbReference type="SAM" id="MobiDB-lite"/>
    </source>
</evidence>
<evidence type="ECO:0000256" key="3">
    <source>
        <dbReference type="ARBA" id="ARBA00023002"/>
    </source>
</evidence>
<evidence type="ECO:0000256" key="1">
    <source>
        <dbReference type="ARBA" id="ARBA00022723"/>
    </source>
</evidence>
<dbReference type="Pfam" id="PF00305">
    <property type="entry name" value="Lipoxygenase"/>
    <property type="match status" value="2"/>
</dbReference>
<dbReference type="PROSITE" id="PS51393">
    <property type="entry name" value="LIPOXYGENASE_3"/>
    <property type="match status" value="2"/>
</dbReference>